<dbReference type="GO" id="GO:0006508">
    <property type="term" value="P:proteolysis"/>
    <property type="evidence" value="ECO:0007669"/>
    <property type="project" value="InterPro"/>
</dbReference>
<dbReference type="STRING" id="1823756.A4H34_01740"/>
<evidence type="ECO:0000313" key="5">
    <source>
        <dbReference type="Proteomes" id="UP000078368"/>
    </source>
</evidence>
<keyword evidence="5" id="KW-1185">Reference proteome</keyword>
<accession>A0A179B3A0</accession>
<keyword evidence="2 4" id="KW-0378">Hydrolase</keyword>
<dbReference type="InterPro" id="IPR000073">
    <property type="entry name" value="AB_hydrolase_1"/>
</dbReference>
<dbReference type="PANTHER" id="PTHR43248">
    <property type="entry name" value="2-SUCCINYL-6-HYDROXY-2,4-CYCLOHEXADIENE-1-CARBOXYLATE SYNTHASE"/>
    <property type="match status" value="1"/>
</dbReference>
<evidence type="ECO:0000259" key="3">
    <source>
        <dbReference type="Pfam" id="PF00561"/>
    </source>
</evidence>
<gene>
    <name evidence="4" type="ORF">A4H34_01740</name>
</gene>
<dbReference type="GO" id="GO:0004177">
    <property type="term" value="F:aminopeptidase activity"/>
    <property type="evidence" value="ECO:0007669"/>
    <property type="project" value="UniProtKB-EC"/>
</dbReference>
<comment type="caution">
    <text evidence="4">The sequence shown here is derived from an EMBL/GenBank/DDBJ whole genome shotgun (WGS) entry which is preliminary data.</text>
</comment>
<evidence type="ECO:0000313" key="4">
    <source>
        <dbReference type="EMBL" id="OAP85940.1"/>
    </source>
</evidence>
<organism evidence="4 5">
    <name type="scientific">Peptidiphaga gingivicola</name>
    <dbReference type="NCBI Taxonomy" id="2741497"/>
    <lineage>
        <taxon>Bacteria</taxon>
        <taxon>Bacillati</taxon>
        <taxon>Actinomycetota</taxon>
        <taxon>Actinomycetes</taxon>
        <taxon>Actinomycetales</taxon>
        <taxon>Actinomycetaceae</taxon>
        <taxon>Peptidiphaga</taxon>
    </lineage>
</organism>
<sequence>MYDAMFSLPGHTMIEHSLSVPLDRFGALSRFAADEAAAIPEKIELFAREYVRHGNEKLPRLVYFQGGPGFGGPRMAPIGSWLDTALNHYRVVLLDERGTGRSHPIEAQAVSAVGPTPVQAAFISCFRQDSIAADAEDLRLAFGGDPWSVLGQSFGGFVVTACLSQAPQGLSEAFITAGLPSVEGCADDVYRLTYAQTDVRNREFFARYPGDESVAWSVAKHLADVEERLPTGERLTPGRFRQIGICLGRSYGLEQLHFLLEDPFWTVRGARRLRPQFLDRIGAQVSLAPAPLYGVMHEAIYAQASTGATAWSADRIRGEFPQFRLPDVAAGAAAESELEAEGRGFRFTGEHMYPWQMREDPALAPIADAADALAADPSLRRLYDTEALAANGAAAERGVRAGRGGSAAHEAAVGRDATAARRVPAAAWVYKRDMFVPYSISMETARLAGFRTLVSDTFHHDGLHSGGPQMILKLIEAVRG</sequence>
<dbReference type="EMBL" id="LVZK01000001">
    <property type="protein sequence ID" value="OAP85940.1"/>
    <property type="molecule type" value="Genomic_DNA"/>
</dbReference>
<dbReference type="Gene3D" id="3.40.50.1820">
    <property type="entry name" value="alpha/beta hydrolase"/>
    <property type="match status" value="1"/>
</dbReference>
<name>A0A179B3A0_9ACTO</name>
<dbReference type="PRINTS" id="PR00793">
    <property type="entry name" value="PROAMNOPTASE"/>
</dbReference>
<dbReference type="RefSeq" id="WP_064230869.1">
    <property type="nucleotide sequence ID" value="NZ_LVZK01000001.1"/>
</dbReference>
<dbReference type="InterPro" id="IPR002410">
    <property type="entry name" value="Peptidase_S33"/>
</dbReference>
<evidence type="ECO:0000256" key="2">
    <source>
        <dbReference type="ARBA" id="ARBA00022801"/>
    </source>
</evidence>
<dbReference type="SUPFAM" id="SSF53474">
    <property type="entry name" value="alpha/beta-Hydrolases"/>
    <property type="match status" value="1"/>
</dbReference>
<dbReference type="Pfam" id="PF00561">
    <property type="entry name" value="Abhydrolase_1"/>
    <property type="match status" value="1"/>
</dbReference>
<dbReference type="OrthoDB" id="9796770at2"/>
<proteinExistence type="inferred from homology"/>
<dbReference type="InterPro" id="IPR051601">
    <property type="entry name" value="Serine_prot/Carboxylest_S33"/>
</dbReference>
<comment type="similarity">
    <text evidence="1">Belongs to the peptidase S33 family.</text>
</comment>
<dbReference type="Proteomes" id="UP000078368">
    <property type="component" value="Unassembled WGS sequence"/>
</dbReference>
<feature type="domain" description="AB hydrolase-1" evidence="3">
    <location>
        <begin position="59"/>
        <end position="178"/>
    </location>
</feature>
<dbReference type="InterPro" id="IPR029058">
    <property type="entry name" value="AB_hydrolase_fold"/>
</dbReference>
<dbReference type="AlphaFoldDB" id="A0A179B3A0"/>
<protein>
    <submittedName>
        <fullName evidence="4">Alpha/beta hydrolase</fullName>
    </submittedName>
</protein>
<dbReference type="PANTHER" id="PTHR43248:SF2">
    <property type="entry name" value="PROLYL AMINOPEPTIDASE"/>
    <property type="match status" value="1"/>
</dbReference>
<reference evidence="4 5" key="1">
    <citation type="submission" date="2016-04" db="EMBL/GenBank/DDBJ databases">
        <title>Peptidophaga gingivicola gen. nov., sp. nov., isolated from human subgingival plaque.</title>
        <authorList>
            <person name="Beall C.J."/>
            <person name="Mokrzan E.M."/>
            <person name="Griffen A.L."/>
            <person name="Leys E.J."/>
        </authorList>
    </citation>
    <scope>NUCLEOTIDE SEQUENCE [LARGE SCALE GENOMIC DNA]</scope>
    <source>
        <strain evidence="4 5">BA112</strain>
    </source>
</reference>
<evidence type="ECO:0000256" key="1">
    <source>
        <dbReference type="ARBA" id="ARBA00010088"/>
    </source>
</evidence>